<evidence type="ECO:0000259" key="5">
    <source>
        <dbReference type="Pfam" id="PF04192"/>
    </source>
</evidence>
<dbReference type="GO" id="GO:0034388">
    <property type="term" value="C:Pwp2p-containing subcomplex of 90S preribosome"/>
    <property type="evidence" value="ECO:0007669"/>
    <property type="project" value="TreeGrafter"/>
</dbReference>
<dbReference type="AlphaFoldDB" id="A0A2U1MKU8"/>
<dbReference type="SMART" id="SM00320">
    <property type="entry name" value="WD40"/>
    <property type="match status" value="10"/>
</dbReference>
<protein>
    <submittedName>
        <fullName evidence="7">Transducin family protein / WD-40 repeat family protein</fullName>
    </submittedName>
</protein>
<dbReference type="Pfam" id="PF04192">
    <property type="entry name" value="Utp21"/>
    <property type="match status" value="1"/>
</dbReference>
<feature type="domain" description="WDR36/Utp21 C-terminal" evidence="5">
    <location>
        <begin position="650"/>
        <end position="865"/>
    </location>
</feature>
<dbReference type="InterPro" id="IPR015943">
    <property type="entry name" value="WD40/YVTN_repeat-like_dom_sf"/>
</dbReference>
<keyword evidence="2" id="KW-0677">Repeat</keyword>
<proteinExistence type="predicted"/>
<dbReference type="FunFam" id="2.130.10.10:FF:000109">
    <property type="entry name" value="WD repeat domain 36"/>
    <property type="match status" value="1"/>
</dbReference>
<dbReference type="GO" id="GO:0006364">
    <property type="term" value="P:rRNA processing"/>
    <property type="evidence" value="ECO:0007669"/>
    <property type="project" value="InterPro"/>
</dbReference>
<reference evidence="7 8" key="1">
    <citation type="journal article" date="2018" name="Mol. Plant">
        <title>The genome of Artemisia annua provides insight into the evolution of Asteraceae family and artemisinin biosynthesis.</title>
        <authorList>
            <person name="Shen Q."/>
            <person name="Zhang L."/>
            <person name="Liao Z."/>
            <person name="Wang S."/>
            <person name="Yan T."/>
            <person name="Shi P."/>
            <person name="Liu M."/>
            <person name="Fu X."/>
            <person name="Pan Q."/>
            <person name="Wang Y."/>
            <person name="Lv Z."/>
            <person name="Lu X."/>
            <person name="Zhang F."/>
            <person name="Jiang W."/>
            <person name="Ma Y."/>
            <person name="Chen M."/>
            <person name="Hao X."/>
            <person name="Li L."/>
            <person name="Tang Y."/>
            <person name="Lv G."/>
            <person name="Zhou Y."/>
            <person name="Sun X."/>
            <person name="Brodelius P.E."/>
            <person name="Rose J.K.C."/>
            <person name="Tang K."/>
        </authorList>
    </citation>
    <scope>NUCLEOTIDE SEQUENCE [LARGE SCALE GENOMIC DNA]</scope>
    <source>
        <strain evidence="8">cv. Huhao1</strain>
        <tissue evidence="7">Leaf</tissue>
    </source>
</reference>
<dbReference type="Pfam" id="PF25171">
    <property type="entry name" value="Beta-prop_WDR36-Utp21_1st"/>
    <property type="match status" value="1"/>
</dbReference>
<sequence length="869" mass="97264">MSGMVFDVWTFLKGPQLPKKIRALASYRDYTFAAYGNDIGVFKRAHQVATWSRHSAKVNLLLLFGEHILSVDVEGNVFMWAFKGIEENPSPVGHILLDSEFTPSCIMHPDTYLNKVILGSQDGSLQLWNVNTKKKLYEFKGWQSSISCCVSSPALDVIAVGCADGKIHVHNIRFDEEVVSFSQSTRGAVTALSFRTDGQPLLASGGSSGVISIWNLEKKRLQSVIRDAHDSSVISLHFFANEPVLMSTSADNSIKMWIFDTTDGDPRLLRFRSGHSAPPLCIRFYANGRHILSAGQDRAFRLFSVIQDQQSRELSQRHVTKRAKKLKLKDEEIKLKPVIAFDVAEIRERDWSNVVTCHMDTPHAYVWRLQNFVLGEHILTPSADIQTPVKACTISSCGNFAVIGTAGGWIEKFNLQSGISRGSYVDVAEKSCAHNGEVVGVACDSTNSLLISAGYNGDIKVWSFKGRELKSKWEIGCTVVKIIYHRSNGLLATVTDDLVIRMFDVVALKLVRKFEGHADRITDICFSEDGKWLLSSSMDGTLRIWDVILARQIDAIHVDVSITALSLSPNMDVLATTHVDQNGVYLWVNQTMFSGATHIDSYGSGKEVVSVKLPSISSGQASKDDNESEKPASDNSQPQAITHTPLLDQQIPDLVTLSLLPKSQWQSLINLDIIKARNKPIEPPKKPEKARFFLPSIPSLSGEIVFKASEPTEENGIKDDQSDKIIRNRELPSSPFVQFFQSSVETKNFEALTDYLKGLSPSTLDMELRMLQIIDDDDEQEAENRPELYILELVLEYLIHEISFRNNFEFIQALIRLFLKIHGETIRRQSKLQAKAQKLLEAQSAVWQKLDGMFQSARCMVTFLSNSQF</sequence>
<dbReference type="FunFam" id="2.130.10.10:FF:000200">
    <property type="entry name" value="U3 small nucleolar RNA-associated protein 21"/>
    <property type="match status" value="1"/>
</dbReference>
<keyword evidence="8" id="KW-1185">Reference proteome</keyword>
<evidence type="ECO:0000256" key="1">
    <source>
        <dbReference type="ARBA" id="ARBA00022574"/>
    </source>
</evidence>
<dbReference type="PROSITE" id="PS50082">
    <property type="entry name" value="WD_REPEATS_2"/>
    <property type="match status" value="5"/>
</dbReference>
<dbReference type="InterPro" id="IPR020472">
    <property type="entry name" value="WD40_PAC1"/>
</dbReference>
<dbReference type="PANTHER" id="PTHR22840">
    <property type="entry name" value="WD REPEAT-CONTAINING PROTEIN 36"/>
    <property type="match status" value="1"/>
</dbReference>
<evidence type="ECO:0000256" key="2">
    <source>
        <dbReference type="ARBA" id="ARBA00022737"/>
    </source>
</evidence>
<evidence type="ECO:0000256" key="4">
    <source>
        <dbReference type="SAM" id="MobiDB-lite"/>
    </source>
</evidence>
<dbReference type="SUPFAM" id="SSF50978">
    <property type="entry name" value="WD40 repeat-like"/>
    <property type="match status" value="2"/>
</dbReference>
<dbReference type="InterPro" id="IPR059157">
    <property type="entry name" value="WDR36-Utp21_N"/>
</dbReference>
<dbReference type="Proteomes" id="UP000245207">
    <property type="component" value="Unassembled WGS sequence"/>
</dbReference>
<dbReference type="PRINTS" id="PR00320">
    <property type="entry name" value="GPROTEINBRPT"/>
</dbReference>
<dbReference type="Pfam" id="PF25168">
    <property type="entry name" value="Beta-prop_WDR36-Utp21_2nd"/>
    <property type="match status" value="1"/>
</dbReference>
<keyword evidence="1 3" id="KW-0853">WD repeat</keyword>
<feature type="repeat" description="WD" evidence="3">
    <location>
        <begin position="431"/>
        <end position="472"/>
    </location>
</feature>
<feature type="repeat" description="WD" evidence="3">
    <location>
        <begin position="514"/>
        <end position="547"/>
    </location>
</feature>
<dbReference type="PROSITE" id="PS00678">
    <property type="entry name" value="WD_REPEATS_1"/>
    <property type="match status" value="1"/>
</dbReference>
<accession>A0A2U1MKU8</accession>
<dbReference type="PROSITE" id="PS50294">
    <property type="entry name" value="WD_REPEATS_REGION"/>
    <property type="match status" value="2"/>
</dbReference>
<dbReference type="InterPro" id="IPR019775">
    <property type="entry name" value="WD40_repeat_CS"/>
</dbReference>
<evidence type="ECO:0000259" key="6">
    <source>
        <dbReference type="Pfam" id="PF25171"/>
    </source>
</evidence>
<gene>
    <name evidence="7" type="ORF">CTI12_AA182540</name>
</gene>
<dbReference type="InterPro" id="IPR036322">
    <property type="entry name" value="WD40_repeat_dom_sf"/>
</dbReference>
<dbReference type="InterPro" id="IPR007319">
    <property type="entry name" value="WDR36/Utp21_C"/>
</dbReference>
<comment type="caution">
    <text evidence="7">The sequence shown here is derived from an EMBL/GenBank/DDBJ whole genome shotgun (WGS) entry which is preliminary data.</text>
</comment>
<dbReference type="GO" id="GO:0032040">
    <property type="term" value="C:small-subunit processome"/>
    <property type="evidence" value="ECO:0007669"/>
    <property type="project" value="InterPro"/>
</dbReference>
<dbReference type="Gene3D" id="2.130.10.10">
    <property type="entry name" value="YVTN repeat-like/Quinoprotein amine dehydrogenase"/>
    <property type="match status" value="2"/>
</dbReference>
<dbReference type="EMBL" id="PKPP01005007">
    <property type="protein sequence ID" value="PWA61846.1"/>
    <property type="molecule type" value="Genomic_DNA"/>
</dbReference>
<feature type="repeat" description="WD" evidence="3">
    <location>
        <begin position="226"/>
        <end position="257"/>
    </location>
</feature>
<name>A0A2U1MKU8_ARTAN</name>
<organism evidence="7 8">
    <name type="scientific">Artemisia annua</name>
    <name type="common">Sweet wormwood</name>
    <dbReference type="NCBI Taxonomy" id="35608"/>
    <lineage>
        <taxon>Eukaryota</taxon>
        <taxon>Viridiplantae</taxon>
        <taxon>Streptophyta</taxon>
        <taxon>Embryophyta</taxon>
        <taxon>Tracheophyta</taxon>
        <taxon>Spermatophyta</taxon>
        <taxon>Magnoliopsida</taxon>
        <taxon>eudicotyledons</taxon>
        <taxon>Gunneridae</taxon>
        <taxon>Pentapetalae</taxon>
        <taxon>asterids</taxon>
        <taxon>campanulids</taxon>
        <taxon>Asterales</taxon>
        <taxon>Asteraceae</taxon>
        <taxon>Asteroideae</taxon>
        <taxon>Anthemideae</taxon>
        <taxon>Artemisiinae</taxon>
        <taxon>Artemisia</taxon>
    </lineage>
</organism>
<feature type="compositionally biased region" description="Basic and acidic residues" evidence="4">
    <location>
        <begin position="622"/>
        <end position="632"/>
    </location>
</feature>
<dbReference type="InterPro" id="IPR001680">
    <property type="entry name" value="WD40_rpt"/>
</dbReference>
<feature type="region of interest" description="Disordered" evidence="4">
    <location>
        <begin position="616"/>
        <end position="640"/>
    </location>
</feature>
<dbReference type="STRING" id="35608.A0A2U1MKU8"/>
<evidence type="ECO:0000256" key="3">
    <source>
        <dbReference type="PROSITE-ProRule" id="PRU00221"/>
    </source>
</evidence>
<dbReference type="PANTHER" id="PTHR22840:SF12">
    <property type="entry name" value="WD REPEAT-CONTAINING PROTEIN 36"/>
    <property type="match status" value="1"/>
</dbReference>
<dbReference type="OrthoDB" id="10250769at2759"/>
<evidence type="ECO:0000313" key="7">
    <source>
        <dbReference type="EMBL" id="PWA61846.1"/>
    </source>
</evidence>
<feature type="domain" description="WDR36/Utp21 N-terminal" evidence="6">
    <location>
        <begin position="14"/>
        <end position="260"/>
    </location>
</feature>
<feature type="repeat" description="WD" evidence="3">
    <location>
        <begin position="182"/>
        <end position="224"/>
    </location>
</feature>
<evidence type="ECO:0000313" key="8">
    <source>
        <dbReference type="Proteomes" id="UP000245207"/>
    </source>
</evidence>
<feature type="repeat" description="WD" evidence="3">
    <location>
        <begin position="116"/>
        <end position="138"/>
    </location>
</feature>